<accession>A0A6N2QUJ6</accession>
<name>A0A6N2QUJ6_9ACTO</name>
<feature type="transmembrane region" description="Helical" evidence="2">
    <location>
        <begin position="264"/>
        <end position="285"/>
    </location>
</feature>
<dbReference type="Pfam" id="PF04024">
    <property type="entry name" value="PspC"/>
    <property type="match status" value="1"/>
</dbReference>
<feature type="transmembrane region" description="Helical" evidence="2">
    <location>
        <begin position="297"/>
        <end position="321"/>
    </location>
</feature>
<feature type="transmembrane region" description="Helical" evidence="2">
    <location>
        <begin position="37"/>
        <end position="60"/>
    </location>
</feature>
<evidence type="ECO:0000313" key="4">
    <source>
        <dbReference type="EMBL" id="VYS72127.1"/>
    </source>
</evidence>
<keyword evidence="2" id="KW-0812">Transmembrane</keyword>
<feature type="compositionally biased region" description="Low complexity" evidence="1">
    <location>
        <begin position="141"/>
        <end position="156"/>
    </location>
</feature>
<organism evidence="4">
    <name type="scientific">Schaalia odontolytica</name>
    <dbReference type="NCBI Taxonomy" id="1660"/>
    <lineage>
        <taxon>Bacteria</taxon>
        <taxon>Bacillati</taxon>
        <taxon>Actinomycetota</taxon>
        <taxon>Actinomycetes</taxon>
        <taxon>Actinomycetales</taxon>
        <taxon>Actinomycetaceae</taxon>
        <taxon>Schaalia</taxon>
    </lineage>
</organism>
<evidence type="ECO:0000256" key="2">
    <source>
        <dbReference type="SAM" id="Phobius"/>
    </source>
</evidence>
<gene>
    <name evidence="4" type="ORF">AOLFYP35_00015</name>
</gene>
<feature type="transmembrane region" description="Helical" evidence="2">
    <location>
        <begin position="328"/>
        <end position="351"/>
    </location>
</feature>
<dbReference type="EMBL" id="CACRSM010000001">
    <property type="protein sequence ID" value="VYS72127.1"/>
    <property type="molecule type" value="Genomic_DNA"/>
</dbReference>
<proteinExistence type="predicted"/>
<protein>
    <submittedName>
        <fullName evidence="4">PspC domain protein</fullName>
    </submittedName>
</protein>
<feature type="region of interest" description="Disordered" evidence="1">
    <location>
        <begin position="136"/>
        <end position="243"/>
    </location>
</feature>
<evidence type="ECO:0000256" key="1">
    <source>
        <dbReference type="SAM" id="MobiDB-lite"/>
    </source>
</evidence>
<keyword evidence="2" id="KW-1133">Transmembrane helix</keyword>
<feature type="compositionally biased region" description="Low complexity" evidence="1">
    <location>
        <begin position="195"/>
        <end position="215"/>
    </location>
</feature>
<feature type="compositionally biased region" description="Low complexity" evidence="1">
    <location>
        <begin position="504"/>
        <end position="534"/>
    </location>
</feature>
<sequence>MNSLRYSGFFRGEPRVIGGVCQGLAQRYGWDVNSLRIAVVVAALFFPVVCVFYALAWVFLPEAKDGRIHVDEMLKGNFDAAIIGAILLAVCGGGTSGIALGIFHAFVWIPLFLVFPVAIVVIAVLLAKPKQMGPTQGQYWSATPPAQPSSKPASSPFTPASPQGEETMPDTTPDWRTQGGPTSSDYYSFPPAPPSAAQTTAAQAPVHAPSVQTPPAQTPPVQTPFTPGESQPQASGQTIPQSAGKRFAPFATQPALRSRVVPRALVLCVYGLVFLALAGTFFLLYRNGYSTPEQVDRSVQIALTGAAVCLLIVGIAHLIAALRDRSSVMLTILSVLGMFFAIPALLGGMAYSTTAPLHYSSVAGNIDTNADWRSDTIGSSNGSNVINLELDLSHAPDGLTKDITVNSQVIPYANIRVRDGQSIRIVTQKQPITFDLDLSGDQKWRGFDSNSPTVLTSPSWKEGQGITVYLNTKNQLVTLNIDETGSSVDRDPWPSATPSPTPSTTPSTGTSPSASQSQSPSPSTSSESPAAGQH</sequence>
<feature type="region of interest" description="Disordered" evidence="1">
    <location>
        <begin position="484"/>
        <end position="534"/>
    </location>
</feature>
<reference evidence="4" key="1">
    <citation type="submission" date="2019-11" db="EMBL/GenBank/DDBJ databases">
        <authorList>
            <person name="Feng L."/>
        </authorList>
    </citation>
    <scope>NUCLEOTIDE SEQUENCE</scope>
    <source>
        <strain evidence="4">AodontolyticusLFYP35</strain>
    </source>
</reference>
<feature type="domain" description="Phage shock protein PspC N-terminal" evidence="3">
    <location>
        <begin position="13"/>
        <end position="63"/>
    </location>
</feature>
<feature type="compositionally biased region" description="Polar residues" evidence="1">
    <location>
        <begin position="228"/>
        <end position="241"/>
    </location>
</feature>
<feature type="transmembrane region" description="Helical" evidence="2">
    <location>
        <begin position="80"/>
        <end position="102"/>
    </location>
</feature>
<keyword evidence="2" id="KW-0472">Membrane</keyword>
<dbReference type="InterPro" id="IPR007168">
    <property type="entry name" value="Phageshock_PspC_N"/>
</dbReference>
<feature type="transmembrane region" description="Helical" evidence="2">
    <location>
        <begin position="108"/>
        <end position="127"/>
    </location>
</feature>
<evidence type="ECO:0000259" key="3">
    <source>
        <dbReference type="Pfam" id="PF04024"/>
    </source>
</evidence>
<dbReference type="AlphaFoldDB" id="A0A6N2QUJ6"/>